<gene>
    <name evidence="2" type="ORF">ABID27_000417</name>
</gene>
<evidence type="ECO:0000256" key="1">
    <source>
        <dbReference type="SAM" id="MobiDB-lite"/>
    </source>
</evidence>
<comment type="caution">
    <text evidence="2">The sequence shown here is derived from an EMBL/GenBank/DDBJ whole genome shotgun (WGS) entry which is preliminary data.</text>
</comment>
<protein>
    <submittedName>
        <fullName evidence="2">Uncharacterized protein</fullName>
    </submittedName>
</protein>
<feature type="region of interest" description="Disordered" evidence="1">
    <location>
        <begin position="1"/>
        <end position="32"/>
    </location>
</feature>
<accession>A0ABV2JIR2</accession>
<organism evidence="2 3">
    <name type="scientific">Streptococcus gallinaceus</name>
    <dbReference type="NCBI Taxonomy" id="165758"/>
    <lineage>
        <taxon>Bacteria</taxon>
        <taxon>Bacillati</taxon>
        <taxon>Bacillota</taxon>
        <taxon>Bacilli</taxon>
        <taxon>Lactobacillales</taxon>
        <taxon>Streptococcaceae</taxon>
        <taxon>Streptococcus</taxon>
    </lineage>
</organism>
<evidence type="ECO:0000313" key="3">
    <source>
        <dbReference type="Proteomes" id="UP001549055"/>
    </source>
</evidence>
<proteinExistence type="predicted"/>
<dbReference type="Proteomes" id="UP001549055">
    <property type="component" value="Unassembled WGS sequence"/>
</dbReference>
<sequence>MTKDTTAHTIHYYNPTTPQNESVTSTQSLKSH</sequence>
<evidence type="ECO:0000313" key="2">
    <source>
        <dbReference type="EMBL" id="MET3643800.1"/>
    </source>
</evidence>
<keyword evidence="3" id="KW-1185">Reference proteome</keyword>
<name>A0ABV2JIR2_9STRE</name>
<reference evidence="2 3" key="1">
    <citation type="submission" date="2024-06" db="EMBL/GenBank/DDBJ databases">
        <title>Genomic Encyclopedia of Type Strains, Phase IV (KMG-IV): sequencing the most valuable type-strain genomes for metagenomic binning, comparative biology and taxonomic classification.</title>
        <authorList>
            <person name="Goeker M."/>
        </authorList>
    </citation>
    <scope>NUCLEOTIDE SEQUENCE [LARGE SCALE GENOMIC DNA]</scope>
    <source>
        <strain evidence="2 3">DSM 15349</strain>
    </source>
</reference>
<dbReference type="EMBL" id="JBEPMK010000001">
    <property type="protein sequence ID" value="MET3643800.1"/>
    <property type="molecule type" value="Genomic_DNA"/>
</dbReference>
<feature type="compositionally biased region" description="Polar residues" evidence="1">
    <location>
        <begin position="14"/>
        <end position="32"/>
    </location>
</feature>